<dbReference type="RefSeq" id="WP_074844953.1">
    <property type="nucleotide sequence ID" value="NZ_BAAACD010000012.1"/>
</dbReference>
<keyword evidence="1" id="KW-1133">Transmembrane helix</keyword>
<dbReference type="Proteomes" id="UP000182135">
    <property type="component" value="Unassembled WGS sequence"/>
</dbReference>
<sequence>MNKEIMKKWYLLEFGVIIIMMVGWINHISIIVGGHNILQNNKWILQIETTLGILIVIAGFWAERKDRISLKDLLKDKNFKILFVVCVVLFVGKFTFDFI</sequence>
<reference evidence="3 4" key="1">
    <citation type="submission" date="2016-10" db="EMBL/GenBank/DDBJ databases">
        <authorList>
            <person name="de Groot N.N."/>
        </authorList>
    </citation>
    <scope>NUCLEOTIDE SEQUENCE [LARGE SCALE GENOMIC DNA]</scope>
    <source>
        <strain evidence="3 4">NLAE-zl-G419</strain>
    </source>
</reference>
<organism evidence="3 4">
    <name type="scientific">Clostridium cadaveris</name>
    <dbReference type="NCBI Taxonomy" id="1529"/>
    <lineage>
        <taxon>Bacteria</taxon>
        <taxon>Bacillati</taxon>
        <taxon>Bacillota</taxon>
        <taxon>Clostridia</taxon>
        <taxon>Eubacteriales</taxon>
        <taxon>Clostridiaceae</taxon>
        <taxon>Clostridium</taxon>
    </lineage>
</organism>
<evidence type="ECO:0000313" key="2">
    <source>
        <dbReference type="EMBL" id="PWL52042.1"/>
    </source>
</evidence>
<proteinExistence type="predicted"/>
<dbReference type="EMBL" id="QAMZ01000052">
    <property type="protein sequence ID" value="PWL52042.1"/>
    <property type="molecule type" value="Genomic_DNA"/>
</dbReference>
<evidence type="ECO:0000313" key="4">
    <source>
        <dbReference type="Proteomes" id="UP000182135"/>
    </source>
</evidence>
<feature type="transmembrane region" description="Helical" evidence="1">
    <location>
        <begin position="78"/>
        <end position="96"/>
    </location>
</feature>
<reference evidence="2 5" key="2">
    <citation type="submission" date="2018-03" db="EMBL/GenBank/DDBJ databases">
        <title>The uncultured portion of the human microbiome is neutrally assembled.</title>
        <authorList>
            <person name="Jeraldo P."/>
            <person name="Boardman L."/>
            <person name="White B.A."/>
            <person name="Nelson H."/>
            <person name="Goldenfeld N."/>
            <person name="Chia N."/>
        </authorList>
    </citation>
    <scope>NUCLEOTIDE SEQUENCE [LARGE SCALE GENOMIC DNA]</scope>
    <source>
        <strain evidence="2">CIM:MAG 903</strain>
    </source>
</reference>
<keyword evidence="1" id="KW-0472">Membrane</keyword>
<dbReference type="AlphaFoldDB" id="A0A1I2KME6"/>
<accession>A0A1I2KME6</accession>
<evidence type="ECO:0000256" key="1">
    <source>
        <dbReference type="SAM" id="Phobius"/>
    </source>
</evidence>
<evidence type="ECO:0000313" key="5">
    <source>
        <dbReference type="Proteomes" id="UP000246114"/>
    </source>
</evidence>
<name>A0A1I2KME6_9CLOT</name>
<keyword evidence="4" id="KW-1185">Reference proteome</keyword>
<dbReference type="Proteomes" id="UP000246114">
    <property type="component" value="Unassembled WGS sequence"/>
</dbReference>
<dbReference type="EMBL" id="FOOE01000006">
    <property type="protein sequence ID" value="SFF67703.1"/>
    <property type="molecule type" value="Genomic_DNA"/>
</dbReference>
<protein>
    <submittedName>
        <fullName evidence="3">Uncharacterized protein</fullName>
    </submittedName>
</protein>
<feature type="transmembrane region" description="Helical" evidence="1">
    <location>
        <begin position="43"/>
        <end position="62"/>
    </location>
</feature>
<gene>
    <name evidence="2" type="ORF">DBY38_12025</name>
    <name evidence="3" type="ORF">SAMN04487885_10692</name>
</gene>
<feature type="transmembrane region" description="Helical" evidence="1">
    <location>
        <begin position="9"/>
        <end position="31"/>
    </location>
</feature>
<keyword evidence="1" id="KW-0812">Transmembrane</keyword>
<evidence type="ECO:0000313" key="3">
    <source>
        <dbReference type="EMBL" id="SFF67703.1"/>
    </source>
</evidence>